<gene>
    <name evidence="1" type="ORF">NQ317_011663</name>
</gene>
<keyword evidence="2" id="KW-1185">Reference proteome</keyword>
<evidence type="ECO:0000313" key="2">
    <source>
        <dbReference type="Proteomes" id="UP001162164"/>
    </source>
</evidence>
<dbReference type="Proteomes" id="UP001162164">
    <property type="component" value="Unassembled WGS sequence"/>
</dbReference>
<comment type="caution">
    <text evidence="1">The sequence shown here is derived from an EMBL/GenBank/DDBJ whole genome shotgun (WGS) entry which is preliminary data.</text>
</comment>
<evidence type="ECO:0000313" key="1">
    <source>
        <dbReference type="EMBL" id="KAJ8977127.1"/>
    </source>
</evidence>
<accession>A0ABQ9JGX7</accession>
<proteinExistence type="predicted"/>
<name>A0ABQ9JGX7_9CUCU</name>
<organism evidence="1 2">
    <name type="scientific">Molorchus minor</name>
    <dbReference type="NCBI Taxonomy" id="1323400"/>
    <lineage>
        <taxon>Eukaryota</taxon>
        <taxon>Metazoa</taxon>
        <taxon>Ecdysozoa</taxon>
        <taxon>Arthropoda</taxon>
        <taxon>Hexapoda</taxon>
        <taxon>Insecta</taxon>
        <taxon>Pterygota</taxon>
        <taxon>Neoptera</taxon>
        <taxon>Endopterygota</taxon>
        <taxon>Coleoptera</taxon>
        <taxon>Polyphaga</taxon>
        <taxon>Cucujiformia</taxon>
        <taxon>Chrysomeloidea</taxon>
        <taxon>Cerambycidae</taxon>
        <taxon>Lamiinae</taxon>
        <taxon>Monochamini</taxon>
        <taxon>Molorchus</taxon>
    </lineage>
</organism>
<dbReference type="EMBL" id="JAPWTJ010000585">
    <property type="protein sequence ID" value="KAJ8977127.1"/>
    <property type="molecule type" value="Genomic_DNA"/>
</dbReference>
<reference evidence="1" key="1">
    <citation type="journal article" date="2023" name="Insect Mol. Biol.">
        <title>Genome sequencing provides insights into the evolution of gene families encoding plant cell wall-degrading enzymes in longhorned beetles.</title>
        <authorList>
            <person name="Shin N.R."/>
            <person name="Okamura Y."/>
            <person name="Kirsch R."/>
            <person name="Pauchet Y."/>
        </authorList>
    </citation>
    <scope>NUCLEOTIDE SEQUENCE</scope>
    <source>
        <strain evidence="1">MMC_N1</strain>
    </source>
</reference>
<dbReference type="Gene3D" id="3.30.160.60">
    <property type="entry name" value="Classic Zinc Finger"/>
    <property type="match status" value="1"/>
</dbReference>
<sequence length="200" mass="23003">MEFNIVHPAVCLPCLEPLIQYFKFASTCELAEEKINKYCYQAETNVNGFLNFNKVVKFSCREDVKCAVANKILISETLFNHNSDFGETDIKIEEREIKDEIVVDLPNEIEDSENHNQLENGGITQNISSDLRWESEKHKEMNKRYSSARLKCSICNFEAKSNNSLETHLGVHEDASGVKMLRCCKCDFKTKNKKISRHTV</sequence>
<evidence type="ECO:0008006" key="3">
    <source>
        <dbReference type="Google" id="ProtNLM"/>
    </source>
</evidence>
<protein>
    <recommendedName>
        <fullName evidence="3">C2H2-type domain-containing protein</fullName>
    </recommendedName>
</protein>